<sequence>MRRSVHEALRPQTVAQVMARQALTAHFQPIVRMRDGAVAGHESLIRGPVSSDLASPDALFRAARAEDCVVPLERMCVWVGLQQWRAHAPGTLLFVNLSASTLVELVERQPLSDLLGDAVVSPSAIVIELTEHERVADVPQLIEVANRLRALGLRFALDDFGDGRSSLRLWAELRPEIVKIDKYFIRGVDSQPVKVQTLRGLLRLAESFGTALVAEGIETEQELRVVRDLGIEYGQGYLLGRPAADPAMAVPRAVADIIASAEVAVLPELQRAASAQFTVERLALPVPGIEPDTPNDRVAALFAQDLSLKALAIVADGRPLGLLNRQSFTDRYTRPFFRELYGRKPCMLFANTTPLVLDRHTGLDAMTAVLTSADQRYLTEGFIVTEGGRYLGLGTGEQLVRVVTEVRIEAARHANPLTFLPGNIPISEHIGRLLASGGEFVACYCDLNDFKPYNDHYGYWSGDEMIRLVARTLVALCDPRRDFVGHVGGDDFVVLFQSSDWLERCEQIIATFNEGAKALFDEGARQRGGIDAEDRHGVTRFFAMTTLSVGAVPVRPGRYERVEQVATAAAAAKHLAKQARRGLAIGEG</sequence>
<evidence type="ECO:0000259" key="1">
    <source>
        <dbReference type="PROSITE" id="PS50883"/>
    </source>
</evidence>
<dbReference type="Proteomes" id="UP001365405">
    <property type="component" value="Unassembled WGS sequence"/>
</dbReference>
<accession>A0ABU9CI89</accession>
<reference evidence="3 4" key="1">
    <citation type="submission" date="2024-04" db="EMBL/GenBank/DDBJ databases">
        <title>Novel species of the genus Ideonella isolated from streams.</title>
        <authorList>
            <person name="Lu H."/>
        </authorList>
    </citation>
    <scope>NUCLEOTIDE SEQUENCE [LARGE SCALE GENOMIC DNA]</scope>
    <source>
        <strain evidence="3 4">DXS22W</strain>
    </source>
</reference>
<dbReference type="PROSITE" id="PS50883">
    <property type="entry name" value="EAL"/>
    <property type="match status" value="1"/>
</dbReference>
<dbReference type="Gene3D" id="3.30.70.270">
    <property type="match status" value="1"/>
</dbReference>
<proteinExistence type="predicted"/>
<dbReference type="Pfam" id="PF00990">
    <property type="entry name" value="GGDEF"/>
    <property type="match status" value="1"/>
</dbReference>
<dbReference type="InterPro" id="IPR050706">
    <property type="entry name" value="Cyclic-di-GMP_PDE-like"/>
</dbReference>
<dbReference type="Gene3D" id="3.20.20.450">
    <property type="entry name" value="EAL domain"/>
    <property type="match status" value="1"/>
</dbReference>
<dbReference type="SUPFAM" id="SSF141868">
    <property type="entry name" value="EAL domain-like"/>
    <property type="match status" value="1"/>
</dbReference>
<comment type="caution">
    <text evidence="3">The sequence shown here is derived from an EMBL/GenBank/DDBJ whole genome shotgun (WGS) entry which is preliminary data.</text>
</comment>
<dbReference type="InterPro" id="IPR001633">
    <property type="entry name" value="EAL_dom"/>
</dbReference>
<feature type="domain" description="EAL" evidence="1">
    <location>
        <begin position="1"/>
        <end position="256"/>
    </location>
</feature>
<dbReference type="PROSITE" id="PS50887">
    <property type="entry name" value="GGDEF"/>
    <property type="match status" value="1"/>
</dbReference>
<evidence type="ECO:0000259" key="2">
    <source>
        <dbReference type="PROSITE" id="PS50887"/>
    </source>
</evidence>
<dbReference type="RefSeq" id="WP_341409767.1">
    <property type="nucleotide sequence ID" value="NZ_JBBUTH010000003.1"/>
</dbReference>
<dbReference type="EMBL" id="JBBUTH010000003">
    <property type="protein sequence ID" value="MEK8050100.1"/>
    <property type="molecule type" value="Genomic_DNA"/>
</dbReference>
<dbReference type="PANTHER" id="PTHR33121">
    <property type="entry name" value="CYCLIC DI-GMP PHOSPHODIESTERASE PDEF"/>
    <property type="match status" value="1"/>
</dbReference>
<dbReference type="PANTHER" id="PTHR33121:SF76">
    <property type="entry name" value="SIGNALING PROTEIN"/>
    <property type="match status" value="1"/>
</dbReference>
<dbReference type="NCBIfam" id="TIGR00254">
    <property type="entry name" value="GGDEF"/>
    <property type="match status" value="1"/>
</dbReference>
<dbReference type="SMART" id="SM00052">
    <property type="entry name" value="EAL"/>
    <property type="match status" value="1"/>
</dbReference>
<dbReference type="InterPro" id="IPR000160">
    <property type="entry name" value="GGDEF_dom"/>
</dbReference>
<dbReference type="CDD" id="cd04598">
    <property type="entry name" value="CBS_pair_GGDEF_EAL"/>
    <property type="match status" value="1"/>
</dbReference>
<evidence type="ECO:0000313" key="4">
    <source>
        <dbReference type="Proteomes" id="UP001365405"/>
    </source>
</evidence>
<evidence type="ECO:0000313" key="3">
    <source>
        <dbReference type="EMBL" id="MEK8050100.1"/>
    </source>
</evidence>
<keyword evidence="4" id="KW-1185">Reference proteome</keyword>
<dbReference type="InterPro" id="IPR029787">
    <property type="entry name" value="Nucleotide_cyclase"/>
</dbReference>
<gene>
    <name evidence="3" type="ORF">AACH10_07610</name>
</gene>
<protein>
    <submittedName>
        <fullName evidence="3">EAL domain-containing protein</fullName>
    </submittedName>
</protein>
<organism evidence="3 4">
    <name type="scientific">Pseudaquabacterium inlustre</name>
    <dbReference type="NCBI Taxonomy" id="2984192"/>
    <lineage>
        <taxon>Bacteria</taxon>
        <taxon>Pseudomonadati</taxon>
        <taxon>Pseudomonadota</taxon>
        <taxon>Betaproteobacteria</taxon>
        <taxon>Burkholderiales</taxon>
        <taxon>Sphaerotilaceae</taxon>
        <taxon>Pseudaquabacterium</taxon>
    </lineage>
</organism>
<dbReference type="CDD" id="cd01948">
    <property type="entry name" value="EAL"/>
    <property type="match status" value="1"/>
</dbReference>
<dbReference type="InterPro" id="IPR043128">
    <property type="entry name" value="Rev_trsase/Diguanyl_cyclase"/>
</dbReference>
<name>A0ABU9CI89_9BURK</name>
<dbReference type="Pfam" id="PF00563">
    <property type="entry name" value="EAL"/>
    <property type="match status" value="1"/>
</dbReference>
<feature type="domain" description="GGDEF" evidence="2">
    <location>
        <begin position="438"/>
        <end position="588"/>
    </location>
</feature>
<dbReference type="SMART" id="SM00267">
    <property type="entry name" value="GGDEF"/>
    <property type="match status" value="1"/>
</dbReference>
<dbReference type="SUPFAM" id="SSF55073">
    <property type="entry name" value="Nucleotide cyclase"/>
    <property type="match status" value="1"/>
</dbReference>
<dbReference type="InterPro" id="IPR035919">
    <property type="entry name" value="EAL_sf"/>
</dbReference>